<keyword evidence="3" id="KW-1185">Reference proteome</keyword>
<proteinExistence type="predicted"/>
<name>A0AAW1K0B2_POPJA</name>
<protein>
    <submittedName>
        <fullName evidence="2">Transposase IS4</fullName>
    </submittedName>
</protein>
<evidence type="ECO:0000313" key="2">
    <source>
        <dbReference type="EMBL" id="KAK9711236.1"/>
    </source>
</evidence>
<dbReference type="PANTHER" id="PTHR46599:SF3">
    <property type="entry name" value="PIGGYBAC TRANSPOSABLE ELEMENT-DERIVED PROTEIN 4"/>
    <property type="match status" value="1"/>
</dbReference>
<feature type="domain" description="PiggyBac transposable element-derived protein" evidence="1">
    <location>
        <begin position="1"/>
        <end position="126"/>
    </location>
</feature>
<evidence type="ECO:0000313" key="3">
    <source>
        <dbReference type="Proteomes" id="UP001458880"/>
    </source>
</evidence>
<dbReference type="InterPro" id="IPR029526">
    <property type="entry name" value="PGBD"/>
</dbReference>
<comment type="caution">
    <text evidence="2">The sequence shown here is derived from an EMBL/GenBank/DDBJ whole genome shotgun (WGS) entry which is preliminary data.</text>
</comment>
<dbReference type="Proteomes" id="UP001458880">
    <property type="component" value="Unassembled WGS sequence"/>
</dbReference>
<reference evidence="2 3" key="1">
    <citation type="journal article" date="2024" name="BMC Genomics">
        <title>De novo assembly and annotation of Popillia japonica's genome with initial clues to its potential as an invasive pest.</title>
        <authorList>
            <person name="Cucini C."/>
            <person name="Boschi S."/>
            <person name="Funari R."/>
            <person name="Cardaioli E."/>
            <person name="Iannotti N."/>
            <person name="Marturano G."/>
            <person name="Paoli F."/>
            <person name="Bruttini M."/>
            <person name="Carapelli A."/>
            <person name="Frati F."/>
            <person name="Nardi F."/>
        </authorList>
    </citation>
    <scope>NUCLEOTIDE SEQUENCE [LARGE SCALE GENOMIC DNA]</scope>
    <source>
        <strain evidence="2">DMR45628</strain>
    </source>
</reference>
<dbReference type="PANTHER" id="PTHR46599">
    <property type="entry name" value="PIGGYBAC TRANSPOSABLE ELEMENT-DERIVED PROTEIN 4"/>
    <property type="match status" value="1"/>
</dbReference>
<accession>A0AAW1K0B2</accession>
<evidence type="ECO:0000259" key="1">
    <source>
        <dbReference type="Pfam" id="PF13843"/>
    </source>
</evidence>
<sequence>MHAYLGVLYMAGVMKSQYVNTTDLWSTDGTAPDYFSSVMSQRRFHLLMRDLRFNDGTTRKENAKYDNLAPIRKMFEDFNKRCSDNYSVGAYVTIDEILEANTSPFNTPCINPTLSLTFRRKIAAVTDNTPDMIAASSQDDHPKIRCRYCPIRKNRFTTQRCGTCVFPICKEHTMTTISTCISCAAHGEDSED</sequence>
<dbReference type="AlphaFoldDB" id="A0AAW1K0B2"/>
<dbReference type="Pfam" id="PF13843">
    <property type="entry name" value="DDE_Tnp_1_7"/>
    <property type="match status" value="1"/>
</dbReference>
<dbReference type="EMBL" id="JASPKY010000283">
    <property type="protein sequence ID" value="KAK9711236.1"/>
    <property type="molecule type" value="Genomic_DNA"/>
</dbReference>
<organism evidence="2 3">
    <name type="scientific">Popillia japonica</name>
    <name type="common">Japanese beetle</name>
    <dbReference type="NCBI Taxonomy" id="7064"/>
    <lineage>
        <taxon>Eukaryota</taxon>
        <taxon>Metazoa</taxon>
        <taxon>Ecdysozoa</taxon>
        <taxon>Arthropoda</taxon>
        <taxon>Hexapoda</taxon>
        <taxon>Insecta</taxon>
        <taxon>Pterygota</taxon>
        <taxon>Neoptera</taxon>
        <taxon>Endopterygota</taxon>
        <taxon>Coleoptera</taxon>
        <taxon>Polyphaga</taxon>
        <taxon>Scarabaeiformia</taxon>
        <taxon>Scarabaeidae</taxon>
        <taxon>Rutelinae</taxon>
        <taxon>Popillia</taxon>
    </lineage>
</organism>
<gene>
    <name evidence="2" type="ORF">QE152_g25548</name>
</gene>